<dbReference type="EMBL" id="CP113520">
    <property type="protein sequence ID" value="WAJ29380.1"/>
    <property type="molecule type" value="Genomic_DNA"/>
</dbReference>
<dbReference type="Proteomes" id="UP001163223">
    <property type="component" value="Chromosome"/>
</dbReference>
<evidence type="ECO:0000313" key="2">
    <source>
        <dbReference type="Proteomes" id="UP001163223"/>
    </source>
</evidence>
<proteinExistence type="predicted"/>
<sequence length="65" mass="7315">MRPPLPNDMTSALRDVHERAGAVPVDEMARFFALAYRDLDDLIEVMLAREVITACARQGLAMRLN</sequence>
<protein>
    <submittedName>
        <fullName evidence="1">Uncharacterized protein</fullName>
    </submittedName>
</protein>
<accession>A0ACD4NR47</accession>
<evidence type="ECO:0000313" key="1">
    <source>
        <dbReference type="EMBL" id="WAJ29380.1"/>
    </source>
</evidence>
<keyword evidence="2" id="KW-1185">Reference proteome</keyword>
<reference evidence="1" key="1">
    <citation type="submission" date="2022-11" db="EMBL/GenBank/DDBJ databases">
        <title>beta-Carotene-producing bacterium, Jeongeuplla avenae sp. nov., alleviates the salt stress of Arabidopsis seedlings.</title>
        <authorList>
            <person name="Jiang L."/>
            <person name="Lee J."/>
        </authorList>
    </citation>
    <scope>NUCLEOTIDE SEQUENCE</scope>
    <source>
        <strain evidence="1">DY_R2A_6</strain>
    </source>
</reference>
<organism evidence="1 2">
    <name type="scientific">Antarcticirhabdus aurantiaca</name>
    <dbReference type="NCBI Taxonomy" id="2606717"/>
    <lineage>
        <taxon>Bacteria</taxon>
        <taxon>Pseudomonadati</taxon>
        <taxon>Pseudomonadota</taxon>
        <taxon>Alphaproteobacteria</taxon>
        <taxon>Hyphomicrobiales</taxon>
        <taxon>Aurantimonadaceae</taxon>
        <taxon>Antarcticirhabdus</taxon>
    </lineage>
</organism>
<gene>
    <name evidence="1" type="ORF">OXU80_03850</name>
</gene>
<name>A0ACD4NR47_9HYPH</name>